<dbReference type="CDD" id="cd08648">
    <property type="entry name" value="FMT_core_Formyl-FH4-Hydrolase_C"/>
    <property type="match status" value="1"/>
</dbReference>
<dbReference type="GO" id="GO:0008864">
    <property type="term" value="F:formyltetrahydrofolate deformylase activity"/>
    <property type="evidence" value="ECO:0007669"/>
    <property type="project" value="UniProtKB-UniRule"/>
</dbReference>
<keyword evidence="3" id="KW-0658">Purine biosynthesis</keyword>
<dbReference type="PANTHER" id="PTHR42706:SF1">
    <property type="entry name" value="FORMYLTETRAHYDROFOLATE DEFORMYLASE 2, MITOCHONDRIAL"/>
    <property type="match status" value="1"/>
</dbReference>
<proteinExistence type="inferred from homology"/>
<comment type="similarity">
    <text evidence="3">Belongs to the PurU family.</text>
</comment>
<dbReference type="RefSeq" id="WP_073303259.1">
    <property type="nucleotide sequence ID" value="NZ_FRAW01000007.1"/>
</dbReference>
<gene>
    <name evidence="3" type="primary">purU</name>
    <name evidence="7" type="ORF">SAMN02745108_00462</name>
    <name evidence="6" type="ORF">SAMN05720469_10777</name>
</gene>
<organism evidence="6 8">
    <name type="scientific">Fibrobacter intestinalis</name>
    <dbReference type="NCBI Taxonomy" id="28122"/>
    <lineage>
        <taxon>Bacteria</taxon>
        <taxon>Pseudomonadati</taxon>
        <taxon>Fibrobacterota</taxon>
        <taxon>Fibrobacteria</taxon>
        <taxon>Fibrobacterales</taxon>
        <taxon>Fibrobacteraceae</taxon>
        <taxon>Fibrobacter</taxon>
    </lineage>
</organism>
<dbReference type="CDD" id="cd04875">
    <property type="entry name" value="ACT_F4HF-DF"/>
    <property type="match status" value="1"/>
</dbReference>
<comment type="function">
    <text evidence="3">Catalyzes the hydrolysis of 10-formyltetrahydrofolate (formyl-FH4) to formate and tetrahydrofolate (FH4).</text>
</comment>
<dbReference type="Pfam" id="PF00551">
    <property type="entry name" value="Formyl_trans_N"/>
    <property type="match status" value="1"/>
</dbReference>
<comment type="pathway">
    <text evidence="3">Purine metabolism; IMP biosynthesis via de novo pathway; formate from 10-formyl-5,6,7,8-tetrahydrofolate: step 1/1.</text>
</comment>
<dbReference type="AlphaFoldDB" id="A0A1M6SVN2"/>
<evidence type="ECO:0000313" key="6">
    <source>
        <dbReference type="EMBL" id="SHK48736.1"/>
    </source>
</evidence>
<dbReference type="PRINTS" id="PR01575">
    <property type="entry name" value="FFH4HYDRLASE"/>
</dbReference>
<dbReference type="Gene3D" id="3.40.50.170">
    <property type="entry name" value="Formyl transferase, N-terminal domain"/>
    <property type="match status" value="1"/>
</dbReference>
<dbReference type="EC" id="3.5.1.10" evidence="3 4"/>
<dbReference type="SUPFAM" id="SSF55021">
    <property type="entry name" value="ACT-like"/>
    <property type="match status" value="1"/>
</dbReference>
<dbReference type="InterPro" id="IPR004810">
    <property type="entry name" value="PurU"/>
</dbReference>
<dbReference type="STRING" id="28122.SAMN02745108_00462"/>
<evidence type="ECO:0000256" key="1">
    <source>
        <dbReference type="ARBA" id="ARBA00022563"/>
    </source>
</evidence>
<evidence type="ECO:0000313" key="8">
    <source>
        <dbReference type="Proteomes" id="UP000184275"/>
    </source>
</evidence>
<accession>A0A1M6SVN2</accession>
<keyword evidence="8" id="KW-1185">Reference proteome</keyword>
<comment type="catalytic activity">
    <reaction evidence="3">
        <text>(6R)-10-formyltetrahydrofolate + H2O = (6S)-5,6,7,8-tetrahydrofolate + formate + H(+)</text>
        <dbReference type="Rhea" id="RHEA:19833"/>
        <dbReference type="ChEBI" id="CHEBI:15377"/>
        <dbReference type="ChEBI" id="CHEBI:15378"/>
        <dbReference type="ChEBI" id="CHEBI:15740"/>
        <dbReference type="ChEBI" id="CHEBI:57453"/>
        <dbReference type="ChEBI" id="CHEBI:195366"/>
        <dbReference type="EC" id="3.5.1.10"/>
    </reaction>
</comment>
<keyword evidence="2 3" id="KW-0378">Hydrolase</keyword>
<dbReference type="InterPro" id="IPR041729">
    <property type="entry name" value="Formyl-FH4-Hydrolase_C"/>
</dbReference>
<evidence type="ECO:0000256" key="2">
    <source>
        <dbReference type="ARBA" id="ARBA00022801"/>
    </source>
</evidence>
<dbReference type="InterPro" id="IPR045865">
    <property type="entry name" value="ACT-like_dom_sf"/>
</dbReference>
<evidence type="ECO:0000259" key="5">
    <source>
        <dbReference type="PROSITE" id="PS51671"/>
    </source>
</evidence>
<dbReference type="HAMAP" id="MF_01927">
    <property type="entry name" value="PurU"/>
    <property type="match status" value="1"/>
</dbReference>
<dbReference type="InterPro" id="IPR036477">
    <property type="entry name" value="Formyl_transf_N_sf"/>
</dbReference>
<sequence length="281" mass="31631">MAITRYILQIHCPDQKGLIAGTTQVLAKAGANIIDLTQHTAKDIGTFFLRAVFECEPEAAEEISSHLESIGPHLSLTWKLYDTSKVKRLALFVSKTDHCLYDLLLKHRDGDLPCEFSCIVSNHTELGPVGGTFGVPFYYVPSTQAKSVSENRFREIIQETKTDGIVLARYMQILSAEFTEEFKYKIVNIHHGFLPAFKGAKPYHQAWHKGVKIIGATAHFATEDLDQGPIICQDVQRVPETASIDELVELGKDIEKRTLSSAIKLWLEHRVFVYEGRTFIL</sequence>
<dbReference type="InterPro" id="IPR002376">
    <property type="entry name" value="Formyl_transf_N"/>
</dbReference>
<dbReference type="SUPFAM" id="SSF53328">
    <property type="entry name" value="Formyltransferase"/>
    <property type="match status" value="1"/>
</dbReference>
<reference evidence="7 9" key="3">
    <citation type="submission" date="2017-02" db="EMBL/GenBank/DDBJ databases">
        <authorList>
            <person name="Peterson S.W."/>
        </authorList>
    </citation>
    <scope>NUCLEOTIDE SEQUENCE [LARGE SCALE GENOMIC DNA]</scope>
    <source>
        <strain evidence="7 9">ATCC 43854</strain>
    </source>
</reference>
<protein>
    <recommendedName>
        <fullName evidence="3 4">Formyltetrahydrofolate deformylase</fullName>
        <ecNumber evidence="3 4">3.5.1.10</ecNumber>
    </recommendedName>
    <alternativeName>
        <fullName evidence="3">Formyl-FH(4) hydrolase</fullName>
    </alternativeName>
</protein>
<dbReference type="GO" id="GO:0006730">
    <property type="term" value="P:one-carbon metabolic process"/>
    <property type="evidence" value="ECO:0007669"/>
    <property type="project" value="UniProtKB-KW"/>
</dbReference>
<dbReference type="NCBIfam" id="TIGR00655">
    <property type="entry name" value="PurU"/>
    <property type="match status" value="1"/>
</dbReference>
<feature type="domain" description="ACT" evidence="5">
    <location>
        <begin position="7"/>
        <end position="84"/>
    </location>
</feature>
<evidence type="ECO:0000313" key="7">
    <source>
        <dbReference type="EMBL" id="SJZ40840.1"/>
    </source>
</evidence>
<dbReference type="PIRSF" id="PIRSF036480">
    <property type="entry name" value="FormyFH4_hydr"/>
    <property type="match status" value="1"/>
</dbReference>
<reference evidence="6" key="2">
    <citation type="submission" date="2016-11" db="EMBL/GenBank/DDBJ databases">
        <authorList>
            <person name="Jaros S."/>
            <person name="Januszkiewicz K."/>
            <person name="Wedrychowicz H."/>
        </authorList>
    </citation>
    <scope>NUCLEOTIDE SEQUENCE [LARGE SCALE GENOMIC DNA]</scope>
    <source>
        <strain evidence="6">UWOS</strain>
    </source>
</reference>
<dbReference type="InterPro" id="IPR044074">
    <property type="entry name" value="PurU_ACT"/>
</dbReference>
<dbReference type="EMBL" id="FUWU01000005">
    <property type="protein sequence ID" value="SJZ40840.1"/>
    <property type="molecule type" value="Genomic_DNA"/>
</dbReference>
<keyword evidence="1 3" id="KW-0554">One-carbon metabolism</keyword>
<evidence type="ECO:0000256" key="4">
    <source>
        <dbReference type="NCBIfam" id="TIGR00655"/>
    </source>
</evidence>
<dbReference type="EMBL" id="FRAW01000007">
    <property type="protein sequence ID" value="SHK48736.1"/>
    <property type="molecule type" value="Genomic_DNA"/>
</dbReference>
<dbReference type="Pfam" id="PF01842">
    <property type="entry name" value="ACT"/>
    <property type="match status" value="1"/>
</dbReference>
<dbReference type="UniPathway" id="UPA00074">
    <property type="reaction ID" value="UER00170"/>
</dbReference>
<evidence type="ECO:0000313" key="9">
    <source>
        <dbReference type="Proteomes" id="UP000190449"/>
    </source>
</evidence>
<accession>A0A1T4KEL0</accession>
<feature type="active site" evidence="3">
    <location>
        <position position="226"/>
    </location>
</feature>
<dbReference type="NCBIfam" id="NF004684">
    <property type="entry name" value="PRK06027.1"/>
    <property type="match status" value="1"/>
</dbReference>
<name>A0A1M6SVN2_9BACT</name>
<dbReference type="InterPro" id="IPR002912">
    <property type="entry name" value="ACT_dom"/>
</dbReference>
<dbReference type="Proteomes" id="UP000190449">
    <property type="component" value="Unassembled WGS sequence"/>
</dbReference>
<dbReference type="Gene3D" id="3.30.70.260">
    <property type="match status" value="1"/>
</dbReference>
<dbReference type="PANTHER" id="PTHR42706">
    <property type="entry name" value="FORMYLTETRAHYDROFOLATE DEFORMYLASE"/>
    <property type="match status" value="1"/>
</dbReference>
<dbReference type="Proteomes" id="UP000184275">
    <property type="component" value="Unassembled WGS sequence"/>
</dbReference>
<reference evidence="8" key="1">
    <citation type="submission" date="2016-11" db="EMBL/GenBank/DDBJ databases">
        <authorList>
            <person name="Varghese N."/>
            <person name="Submissions S."/>
        </authorList>
    </citation>
    <scope>NUCLEOTIDE SEQUENCE [LARGE SCALE GENOMIC DNA]</scope>
    <source>
        <strain evidence="8">UWOS</strain>
    </source>
</reference>
<evidence type="ECO:0000256" key="3">
    <source>
        <dbReference type="HAMAP-Rule" id="MF_01927"/>
    </source>
</evidence>
<dbReference type="PROSITE" id="PS51671">
    <property type="entry name" value="ACT"/>
    <property type="match status" value="1"/>
</dbReference>
<dbReference type="GO" id="GO:0006189">
    <property type="term" value="P:'de novo' IMP biosynthetic process"/>
    <property type="evidence" value="ECO:0007669"/>
    <property type="project" value="UniProtKB-UniRule"/>
</dbReference>